<feature type="chain" id="PRO_5020798695" evidence="1">
    <location>
        <begin position="22"/>
        <end position="497"/>
    </location>
</feature>
<feature type="domain" description="Beta-lactamase-related" evidence="2">
    <location>
        <begin position="64"/>
        <end position="380"/>
    </location>
</feature>
<dbReference type="Pfam" id="PF00144">
    <property type="entry name" value="Beta-lactamase"/>
    <property type="match status" value="1"/>
</dbReference>
<sequence>MKKPALLPFATLLLCSLAAQAESASTPASVEHTPPALQARIARVEQGLSTRVVVKGSAQRKMALTQRMAFHQVPAVSIALINDGRVEWARAYGMADSASQRPATASTLFQAASVSKPVSALGALRLVEQGKLALDGDANRQLDAWKIPQNEFTRQTPVSLRMLLNHSAGTTVHGYMGYAQGQKLPTLLQILDGVAPANSAPVRVDIAPHSAWRYSGGGYSIVQLMMSEASAQPFDVYMKSAVLDPLGMVHSTFAVPLPQNLRKQAATAYDGSGRAIAGQWHDYPESAAAGLWTTPGDLANVVLDVQRSEAGKPSGILSRNMTTAMLTRGLGEYGLGFFVERLGDRTSFGHSGGTAGFRAQLYGYTRTGQGVVVMTNSDNGTALIDEILCSIAAEYGWPEFGVVEKAAIAGDAAVNQQLAGDYQLANQPAHIVADGERLYFQGDMFGAQRMELFAESKNAFFMTAQDMAIRFERDGDGAVVGFALTRGANTYPAAKTR</sequence>
<dbReference type="InterPro" id="IPR001466">
    <property type="entry name" value="Beta-lactam-related"/>
</dbReference>
<keyword evidence="4" id="KW-1185">Reference proteome</keyword>
<evidence type="ECO:0000313" key="4">
    <source>
        <dbReference type="Proteomes" id="UP000295293"/>
    </source>
</evidence>
<dbReference type="OrthoDB" id="9799367at2"/>
<comment type="caution">
    <text evidence="3">The sequence shown here is derived from an EMBL/GenBank/DDBJ whole genome shotgun (WGS) entry which is preliminary data.</text>
</comment>
<name>A0A4R6YSN3_9GAMM</name>
<organism evidence="3 4">
    <name type="scientific">Tahibacter aquaticus</name>
    <dbReference type="NCBI Taxonomy" id="520092"/>
    <lineage>
        <taxon>Bacteria</taxon>
        <taxon>Pseudomonadati</taxon>
        <taxon>Pseudomonadota</taxon>
        <taxon>Gammaproteobacteria</taxon>
        <taxon>Lysobacterales</taxon>
        <taxon>Rhodanobacteraceae</taxon>
        <taxon>Tahibacter</taxon>
    </lineage>
</organism>
<keyword evidence="1" id="KW-0732">Signal</keyword>
<dbReference type="PANTHER" id="PTHR46825:SF12">
    <property type="entry name" value="PENICILLIN-BINDING PROTEIN 4"/>
    <property type="match status" value="1"/>
</dbReference>
<evidence type="ECO:0000313" key="3">
    <source>
        <dbReference type="EMBL" id="TDR41127.1"/>
    </source>
</evidence>
<dbReference type="InterPro" id="IPR050491">
    <property type="entry name" value="AmpC-like"/>
</dbReference>
<dbReference type="Proteomes" id="UP000295293">
    <property type="component" value="Unassembled WGS sequence"/>
</dbReference>
<dbReference type="RefSeq" id="WP_133819886.1">
    <property type="nucleotide sequence ID" value="NZ_SNZH01000011.1"/>
</dbReference>
<reference evidence="3 4" key="1">
    <citation type="submission" date="2019-03" db="EMBL/GenBank/DDBJ databases">
        <title>Genomic Encyclopedia of Type Strains, Phase IV (KMG-IV): sequencing the most valuable type-strain genomes for metagenomic binning, comparative biology and taxonomic classification.</title>
        <authorList>
            <person name="Goeker M."/>
        </authorList>
    </citation>
    <scope>NUCLEOTIDE SEQUENCE [LARGE SCALE GENOMIC DNA]</scope>
    <source>
        <strain evidence="3 4">DSM 21667</strain>
    </source>
</reference>
<accession>A0A4R6YSN3</accession>
<gene>
    <name evidence="3" type="ORF">DFR29_11139</name>
</gene>
<dbReference type="EMBL" id="SNZH01000011">
    <property type="protein sequence ID" value="TDR41127.1"/>
    <property type="molecule type" value="Genomic_DNA"/>
</dbReference>
<dbReference type="PANTHER" id="PTHR46825">
    <property type="entry name" value="D-ALANYL-D-ALANINE-CARBOXYPEPTIDASE/ENDOPEPTIDASE AMPH"/>
    <property type="match status" value="1"/>
</dbReference>
<dbReference type="AlphaFoldDB" id="A0A4R6YSN3"/>
<dbReference type="SUPFAM" id="SSF56601">
    <property type="entry name" value="beta-lactamase/transpeptidase-like"/>
    <property type="match status" value="1"/>
</dbReference>
<feature type="signal peptide" evidence="1">
    <location>
        <begin position="1"/>
        <end position="21"/>
    </location>
</feature>
<evidence type="ECO:0000259" key="2">
    <source>
        <dbReference type="Pfam" id="PF00144"/>
    </source>
</evidence>
<dbReference type="InterPro" id="IPR012338">
    <property type="entry name" value="Beta-lactam/transpept-like"/>
</dbReference>
<proteinExistence type="predicted"/>
<protein>
    <submittedName>
        <fullName evidence="3">CubicO group peptidase (Beta-lactamase class C family)</fullName>
    </submittedName>
</protein>
<dbReference type="Gene3D" id="3.40.710.10">
    <property type="entry name" value="DD-peptidase/beta-lactamase superfamily"/>
    <property type="match status" value="1"/>
</dbReference>
<evidence type="ECO:0000256" key="1">
    <source>
        <dbReference type="SAM" id="SignalP"/>
    </source>
</evidence>